<dbReference type="InterPro" id="IPR011025">
    <property type="entry name" value="GproteinA_insert"/>
</dbReference>
<comment type="caution">
    <text evidence="7">The sequence shown here is derived from an EMBL/GenBank/DDBJ whole genome shotgun (WGS) entry which is preliminary data.</text>
</comment>
<dbReference type="InterPro" id="IPR027417">
    <property type="entry name" value="P-loop_NTPase"/>
</dbReference>
<name>A0ABR2ZJ50_9AGAR</name>
<dbReference type="PANTHER" id="PTHR10218">
    <property type="entry name" value="GTP-BINDING PROTEIN ALPHA SUBUNIT"/>
    <property type="match status" value="1"/>
</dbReference>
<evidence type="ECO:0000256" key="6">
    <source>
        <dbReference type="SAM" id="MobiDB-lite"/>
    </source>
</evidence>
<evidence type="ECO:0000256" key="2">
    <source>
        <dbReference type="ARBA" id="ARBA00022741"/>
    </source>
</evidence>
<dbReference type="PROSITE" id="PS51882">
    <property type="entry name" value="G_ALPHA"/>
    <property type="match status" value="1"/>
</dbReference>
<organism evidence="7 8">
    <name type="scientific">Marasmius tenuissimus</name>
    <dbReference type="NCBI Taxonomy" id="585030"/>
    <lineage>
        <taxon>Eukaryota</taxon>
        <taxon>Fungi</taxon>
        <taxon>Dikarya</taxon>
        <taxon>Basidiomycota</taxon>
        <taxon>Agaricomycotina</taxon>
        <taxon>Agaricomycetes</taxon>
        <taxon>Agaricomycetidae</taxon>
        <taxon>Agaricales</taxon>
        <taxon>Marasmiineae</taxon>
        <taxon>Marasmiaceae</taxon>
        <taxon>Marasmius</taxon>
    </lineage>
</organism>
<dbReference type="Gene3D" id="1.10.400.10">
    <property type="entry name" value="GI Alpha 1, domain 2-like"/>
    <property type="match status" value="1"/>
</dbReference>
<evidence type="ECO:0000256" key="5">
    <source>
        <dbReference type="ARBA" id="ARBA00023224"/>
    </source>
</evidence>
<dbReference type="SUPFAM" id="SSF52540">
    <property type="entry name" value="P-loop containing nucleoside triphosphate hydrolases"/>
    <property type="match status" value="1"/>
</dbReference>
<protein>
    <submittedName>
        <fullName evidence="7">Guanine nucleotide-binding protein alpha-2 subunit</fullName>
    </submittedName>
</protein>
<feature type="region of interest" description="Disordered" evidence="6">
    <location>
        <begin position="65"/>
        <end position="121"/>
    </location>
</feature>
<keyword evidence="4" id="KW-0342">GTP-binding</keyword>
<evidence type="ECO:0000256" key="3">
    <source>
        <dbReference type="ARBA" id="ARBA00022842"/>
    </source>
</evidence>
<gene>
    <name evidence="7" type="primary">GPA2_4</name>
    <name evidence="7" type="ORF">AAF712_011476</name>
</gene>
<dbReference type="Proteomes" id="UP001437256">
    <property type="component" value="Unassembled WGS sequence"/>
</dbReference>
<dbReference type="EMBL" id="JBBXMP010000127">
    <property type="protein sequence ID" value="KAL0061671.1"/>
    <property type="molecule type" value="Genomic_DNA"/>
</dbReference>
<keyword evidence="8" id="KW-1185">Reference proteome</keyword>
<dbReference type="SMART" id="SM00275">
    <property type="entry name" value="G_alpha"/>
    <property type="match status" value="1"/>
</dbReference>
<dbReference type="Gene3D" id="3.40.50.300">
    <property type="entry name" value="P-loop containing nucleotide triphosphate hydrolases"/>
    <property type="match status" value="1"/>
</dbReference>
<proteinExistence type="predicted"/>
<feature type="region of interest" description="Disordered" evidence="6">
    <location>
        <begin position="1"/>
        <end position="53"/>
    </location>
</feature>
<accession>A0ABR2ZJ50</accession>
<keyword evidence="2" id="KW-0547">Nucleotide-binding</keyword>
<evidence type="ECO:0000256" key="4">
    <source>
        <dbReference type="ARBA" id="ARBA00023134"/>
    </source>
</evidence>
<evidence type="ECO:0000313" key="8">
    <source>
        <dbReference type="Proteomes" id="UP001437256"/>
    </source>
</evidence>
<reference evidence="7 8" key="1">
    <citation type="submission" date="2024-05" db="EMBL/GenBank/DDBJ databases">
        <title>A draft genome resource for the thread blight pathogen Marasmius tenuissimus strain MS-2.</title>
        <authorList>
            <person name="Yulfo-Soto G.E."/>
            <person name="Baruah I.K."/>
            <person name="Amoako-Attah I."/>
            <person name="Bukari Y."/>
            <person name="Meinhardt L.W."/>
            <person name="Bailey B.A."/>
            <person name="Cohen S.P."/>
        </authorList>
    </citation>
    <scope>NUCLEOTIDE SEQUENCE [LARGE SCALE GENOMIC DNA]</scope>
    <source>
        <strain evidence="7 8">MS-2</strain>
    </source>
</reference>
<feature type="compositionally biased region" description="Basic and acidic residues" evidence="6">
    <location>
        <begin position="1"/>
        <end position="10"/>
    </location>
</feature>
<keyword evidence="3" id="KW-0460">Magnesium</keyword>
<evidence type="ECO:0000313" key="7">
    <source>
        <dbReference type="EMBL" id="KAL0061671.1"/>
    </source>
</evidence>
<sequence>MSNEPNDTRRGGQPVNGQPAPHPQMSESTLPPAEAKIFSDGQPKGETDRMARLASDTYVEKVAENAADKTVEYATTSDQEPQQRIDQAKEEARGKHAERDMGLKPSKEGRKRSDEIDRGLEDDHKRLKKECKILLLGSGESGKSTIVKQMRIIHNNGFSAKERAHYRSIVYRNVLDSIRTIILTMNKLEIQCAKSRNRALADKIMNYNHDDKNGLSPEIADAIHQFWLDSVIPKVLDEHGSTFYLMDSAP</sequence>
<dbReference type="InterPro" id="IPR001019">
    <property type="entry name" value="Gprotein_alpha_su"/>
</dbReference>
<keyword evidence="1" id="KW-0479">Metal-binding</keyword>
<feature type="compositionally biased region" description="Basic and acidic residues" evidence="6">
    <location>
        <begin position="81"/>
        <end position="121"/>
    </location>
</feature>
<evidence type="ECO:0000256" key="1">
    <source>
        <dbReference type="ARBA" id="ARBA00022723"/>
    </source>
</evidence>
<keyword evidence="5" id="KW-0807">Transducer</keyword>
<dbReference type="SUPFAM" id="SSF47895">
    <property type="entry name" value="Transducin (alpha subunit), insertion domain"/>
    <property type="match status" value="1"/>
</dbReference>
<dbReference type="Pfam" id="PF00503">
    <property type="entry name" value="G-alpha"/>
    <property type="match status" value="1"/>
</dbReference>
<dbReference type="PANTHER" id="PTHR10218:SF369">
    <property type="entry name" value="GUANINE NUCLEOTIDE-BINDING PROTEIN ALPHA-2 SUBUNIT"/>
    <property type="match status" value="1"/>
</dbReference>